<dbReference type="KEGG" id="nam:NAMH_0988"/>
<evidence type="ECO:0000313" key="2">
    <source>
        <dbReference type="Proteomes" id="UP000000448"/>
    </source>
</evidence>
<keyword evidence="2" id="KW-1185">Reference proteome</keyword>
<reference evidence="1 2" key="1">
    <citation type="journal article" date="2009" name="PLoS Genet.">
        <title>Adaptations to submarine hydrothermal environments exemplified by the genome of Nautilia profundicola.</title>
        <authorList>
            <person name="Campbell B.J."/>
            <person name="Smith J.L."/>
            <person name="Hanson T.E."/>
            <person name="Klotz M.G."/>
            <person name="Stein L.Y."/>
            <person name="Lee C.K."/>
            <person name="Wu D."/>
            <person name="Robinson J.M."/>
            <person name="Khouri H.M."/>
            <person name="Eisen J.A."/>
            <person name="Cary S.C."/>
        </authorList>
    </citation>
    <scope>NUCLEOTIDE SEQUENCE [LARGE SCALE GENOMIC DNA]</scope>
    <source>
        <strain evidence="2">ATCC BAA-1463 / DSM 18972 / AmH</strain>
    </source>
</reference>
<dbReference type="Proteomes" id="UP000000448">
    <property type="component" value="Chromosome"/>
</dbReference>
<evidence type="ECO:0000313" key="1">
    <source>
        <dbReference type="EMBL" id="ACM93039.1"/>
    </source>
</evidence>
<sequence>MHNAGMCKDINPKKVVTNYKYSPKPKPPTVYKFYIKPAGNFEIKAKKKEINEKFEEIRKLLKRD</sequence>
<protein>
    <submittedName>
        <fullName evidence="1">Uncharacterized protein</fullName>
    </submittedName>
</protein>
<dbReference type="HOGENOM" id="CLU_2863111_0_0_7"/>
<accession>B9L9S9</accession>
<dbReference type="AlphaFoldDB" id="B9L9S9"/>
<proteinExistence type="predicted"/>
<name>B9L9S9_NAUPA</name>
<organism evidence="1 2">
    <name type="scientific">Nautilia profundicola (strain ATCC BAA-1463 / DSM 18972 / AmH)</name>
    <dbReference type="NCBI Taxonomy" id="598659"/>
    <lineage>
        <taxon>Bacteria</taxon>
        <taxon>Pseudomonadati</taxon>
        <taxon>Campylobacterota</taxon>
        <taxon>Epsilonproteobacteria</taxon>
        <taxon>Nautiliales</taxon>
        <taxon>Nautiliaceae</taxon>
        <taxon>Nautilia</taxon>
    </lineage>
</organism>
<dbReference type="STRING" id="598659.NAMH_0988"/>
<gene>
    <name evidence="1" type="ordered locus">NAMH_0988</name>
</gene>
<dbReference type="EMBL" id="CP001279">
    <property type="protein sequence ID" value="ACM93039.1"/>
    <property type="molecule type" value="Genomic_DNA"/>
</dbReference>